<gene>
    <name evidence="3" type="ORF">H7F16_08880</name>
</gene>
<evidence type="ECO:0000256" key="1">
    <source>
        <dbReference type="SAM" id="Phobius"/>
    </source>
</evidence>
<name>A0A842I6Z0_9RHOB</name>
<accession>A0A842I6Z0</accession>
<evidence type="ECO:0000313" key="3">
    <source>
        <dbReference type="EMBL" id="MBC2835620.1"/>
    </source>
</evidence>
<keyword evidence="1" id="KW-1133">Transmembrane helix</keyword>
<proteinExistence type="predicted"/>
<keyword evidence="1" id="KW-0472">Membrane</keyword>
<dbReference type="Proteomes" id="UP000555411">
    <property type="component" value="Unassembled WGS sequence"/>
</dbReference>
<evidence type="ECO:0000259" key="2">
    <source>
        <dbReference type="Pfam" id="PF11127"/>
    </source>
</evidence>
<feature type="transmembrane region" description="Helical" evidence="1">
    <location>
        <begin position="12"/>
        <end position="28"/>
    </location>
</feature>
<sequence>MLKTNVGPLDRTLRVILGLVLLGAFFFGKGEGPWHYALLIGVVPLATAAVSNCPLYSVLGLSTCPVKRG</sequence>
<dbReference type="EMBL" id="JACLQD010000002">
    <property type="protein sequence ID" value="MBC2835620.1"/>
    <property type="molecule type" value="Genomic_DNA"/>
</dbReference>
<keyword evidence="1" id="KW-0812">Transmembrane</keyword>
<evidence type="ECO:0000313" key="4">
    <source>
        <dbReference type="Proteomes" id="UP000555411"/>
    </source>
</evidence>
<dbReference type="RefSeq" id="WP_185797205.1">
    <property type="nucleotide sequence ID" value="NZ_JACLQD010000002.1"/>
</dbReference>
<comment type="caution">
    <text evidence="3">The sequence shown here is derived from an EMBL/GenBank/DDBJ whole genome shotgun (WGS) entry which is preliminary data.</text>
</comment>
<dbReference type="AlphaFoldDB" id="A0A842I6Z0"/>
<reference evidence="3 4" key="1">
    <citation type="journal article" date="2017" name="Int. J. Syst. Evol. Microbiol.">
        <title>Gemmobacter straminiformis sp. nov., isolated from an artificial fountain.</title>
        <authorList>
            <person name="Kang J.Y."/>
            <person name="Kim M.J."/>
            <person name="Chun J."/>
            <person name="Son K.P."/>
            <person name="Jahng K.Y."/>
        </authorList>
    </citation>
    <scope>NUCLEOTIDE SEQUENCE [LARGE SCALE GENOMIC DNA]</scope>
    <source>
        <strain evidence="3 4">CAM-8</strain>
    </source>
</reference>
<dbReference type="InterPro" id="IPR021309">
    <property type="entry name" value="YgaP-like_TM"/>
</dbReference>
<keyword evidence="4" id="KW-1185">Reference proteome</keyword>
<feature type="transmembrane region" description="Helical" evidence="1">
    <location>
        <begin position="34"/>
        <end position="59"/>
    </location>
</feature>
<organism evidence="3 4">
    <name type="scientific">Paragemmobacter straminiformis</name>
    <dbReference type="NCBI Taxonomy" id="2045119"/>
    <lineage>
        <taxon>Bacteria</taxon>
        <taxon>Pseudomonadati</taxon>
        <taxon>Pseudomonadota</taxon>
        <taxon>Alphaproteobacteria</taxon>
        <taxon>Rhodobacterales</taxon>
        <taxon>Paracoccaceae</taxon>
        <taxon>Paragemmobacter</taxon>
    </lineage>
</organism>
<dbReference type="Pfam" id="PF11127">
    <property type="entry name" value="YgaP-like_TM"/>
    <property type="match status" value="1"/>
</dbReference>
<feature type="domain" description="Inner membrane protein YgaP-like transmembrane" evidence="2">
    <location>
        <begin position="3"/>
        <end position="66"/>
    </location>
</feature>
<protein>
    <submittedName>
        <fullName evidence="3">DUF2892 domain-containing protein</fullName>
    </submittedName>
</protein>